<dbReference type="Proteomes" id="UP000199361">
    <property type="component" value="Unassembled WGS sequence"/>
</dbReference>
<protein>
    <submittedName>
        <fullName evidence="10">Predicted arabinose efflux permease, MFS family</fullName>
    </submittedName>
</protein>
<name>A0A1I0KDR6_9ACTN</name>
<evidence type="ECO:0000313" key="11">
    <source>
        <dbReference type="Proteomes" id="UP000199361"/>
    </source>
</evidence>
<evidence type="ECO:0000256" key="3">
    <source>
        <dbReference type="ARBA" id="ARBA00022448"/>
    </source>
</evidence>
<feature type="transmembrane region" description="Helical" evidence="8">
    <location>
        <begin position="283"/>
        <end position="303"/>
    </location>
</feature>
<accession>A0A1I0KDR6</accession>
<dbReference type="PANTHER" id="PTHR43124:SF3">
    <property type="entry name" value="CHLORAMPHENICOL EFFLUX PUMP RV0191"/>
    <property type="match status" value="1"/>
</dbReference>
<feature type="transmembrane region" description="Helical" evidence="8">
    <location>
        <begin position="309"/>
        <end position="330"/>
    </location>
</feature>
<dbReference type="Pfam" id="PF01796">
    <property type="entry name" value="OB_ChsH2_C"/>
    <property type="match status" value="1"/>
</dbReference>
<dbReference type="InterPro" id="IPR036259">
    <property type="entry name" value="MFS_trans_sf"/>
</dbReference>
<dbReference type="InterPro" id="IPR002878">
    <property type="entry name" value="ChsH2_C"/>
</dbReference>
<evidence type="ECO:0000256" key="2">
    <source>
        <dbReference type="ARBA" id="ARBA00007015"/>
    </source>
</evidence>
<dbReference type="Gene3D" id="6.10.30.10">
    <property type="match status" value="1"/>
</dbReference>
<dbReference type="AlphaFoldDB" id="A0A1I0KDR6"/>
<reference evidence="10 11" key="1">
    <citation type="submission" date="2016-10" db="EMBL/GenBank/DDBJ databases">
        <authorList>
            <person name="de Groot N.N."/>
        </authorList>
    </citation>
    <scope>NUCLEOTIDE SEQUENCE [LARGE SCALE GENOMIC DNA]</scope>
    <source>
        <strain evidence="10 11">CGMCC 4.5598</strain>
    </source>
</reference>
<feature type="transmembrane region" description="Helical" evidence="8">
    <location>
        <begin position="12"/>
        <end position="32"/>
    </location>
</feature>
<dbReference type="RefSeq" id="WP_091085269.1">
    <property type="nucleotide sequence ID" value="NZ_FOHX01000007.1"/>
</dbReference>
<dbReference type="PANTHER" id="PTHR43124">
    <property type="entry name" value="PURINE EFFLUX PUMP PBUE"/>
    <property type="match status" value="1"/>
</dbReference>
<evidence type="ECO:0000313" key="10">
    <source>
        <dbReference type="EMBL" id="SEU22528.1"/>
    </source>
</evidence>
<evidence type="ECO:0000256" key="6">
    <source>
        <dbReference type="ARBA" id="ARBA00022989"/>
    </source>
</evidence>
<proteinExistence type="inferred from homology"/>
<dbReference type="InterPro" id="IPR022002">
    <property type="entry name" value="ChsH2_Znr"/>
</dbReference>
<dbReference type="InterPro" id="IPR001958">
    <property type="entry name" value="Tet-R_TetA/multi-R_MdtG-like"/>
</dbReference>
<evidence type="ECO:0000256" key="7">
    <source>
        <dbReference type="ARBA" id="ARBA00023136"/>
    </source>
</evidence>
<dbReference type="PRINTS" id="PR01035">
    <property type="entry name" value="TCRTETA"/>
</dbReference>
<feature type="transmembrane region" description="Helical" evidence="8">
    <location>
        <begin position="101"/>
        <end position="123"/>
    </location>
</feature>
<dbReference type="CDD" id="cd17325">
    <property type="entry name" value="MFS_MdtG_SLC18_like"/>
    <property type="match status" value="1"/>
</dbReference>
<organism evidence="10 11">
    <name type="scientific">Nonomuraea wenchangensis</name>
    <dbReference type="NCBI Taxonomy" id="568860"/>
    <lineage>
        <taxon>Bacteria</taxon>
        <taxon>Bacillati</taxon>
        <taxon>Actinomycetota</taxon>
        <taxon>Actinomycetes</taxon>
        <taxon>Streptosporangiales</taxon>
        <taxon>Streptosporangiaceae</taxon>
        <taxon>Nonomuraea</taxon>
    </lineage>
</organism>
<dbReference type="InterPro" id="IPR039309">
    <property type="entry name" value="BT1"/>
</dbReference>
<dbReference type="Pfam" id="PF03092">
    <property type="entry name" value="BT1"/>
    <property type="match status" value="1"/>
</dbReference>
<evidence type="ECO:0000256" key="4">
    <source>
        <dbReference type="ARBA" id="ARBA00022475"/>
    </source>
</evidence>
<dbReference type="InterPro" id="IPR020846">
    <property type="entry name" value="MFS_dom"/>
</dbReference>
<keyword evidence="11" id="KW-1185">Reference proteome</keyword>
<feature type="domain" description="Major facilitator superfamily (MFS) profile" evidence="9">
    <location>
        <begin position="10"/>
        <end position="394"/>
    </location>
</feature>
<keyword evidence="5 8" id="KW-0812">Transmembrane</keyword>
<dbReference type="GO" id="GO:0022857">
    <property type="term" value="F:transmembrane transporter activity"/>
    <property type="evidence" value="ECO:0007669"/>
    <property type="project" value="InterPro"/>
</dbReference>
<dbReference type="Pfam" id="PF07690">
    <property type="entry name" value="MFS_1"/>
    <property type="match status" value="1"/>
</dbReference>
<dbReference type="OrthoDB" id="9793283at2"/>
<comment type="subcellular location">
    <subcellularLocation>
        <location evidence="1">Cell membrane</location>
        <topology evidence="1">Multi-pass membrane protein</topology>
    </subcellularLocation>
</comment>
<dbReference type="SUPFAM" id="SSF50249">
    <property type="entry name" value="Nucleic acid-binding proteins"/>
    <property type="match status" value="1"/>
</dbReference>
<comment type="similarity">
    <text evidence="2">Belongs to the major facilitator superfamily. Folate-biopterin transporter (TC 2.A.71) family.</text>
</comment>
<feature type="transmembrane region" description="Helical" evidence="8">
    <location>
        <begin position="44"/>
        <end position="64"/>
    </location>
</feature>
<evidence type="ECO:0000256" key="1">
    <source>
        <dbReference type="ARBA" id="ARBA00004651"/>
    </source>
</evidence>
<feature type="transmembrane region" description="Helical" evidence="8">
    <location>
        <begin position="251"/>
        <end position="271"/>
    </location>
</feature>
<feature type="transmembrane region" description="Helical" evidence="8">
    <location>
        <begin position="212"/>
        <end position="231"/>
    </location>
</feature>
<dbReference type="Gene3D" id="1.20.1720.10">
    <property type="entry name" value="Multidrug resistance protein D"/>
    <property type="match status" value="1"/>
</dbReference>
<keyword evidence="4" id="KW-1003">Cell membrane</keyword>
<dbReference type="Pfam" id="PF12172">
    <property type="entry name" value="zf-ChsH2"/>
    <property type="match status" value="1"/>
</dbReference>
<dbReference type="InterPro" id="IPR050189">
    <property type="entry name" value="MFS_Efflux_Transporters"/>
</dbReference>
<dbReference type="InterPro" id="IPR011701">
    <property type="entry name" value="MFS"/>
</dbReference>
<sequence>MRRFQTLPADLRISALIAFVVALGFGVIAPALPLLAAEFGVGSAVVGAAISAFAVVRLATAVVNSRFVQRFGERRVIAWGLWLQGVTMIVASFAPDFTLLITLRAIGGMGSSAFTIAAMSLVLRTAPPDARGSGISTFQLGFMLGAIAGPAAGGVLADVNPRLPFLLYGATLLVAAAISQLKLSHGVPTPPASPHAAGSPSAAAGALPRGTYVRAFAAALIASFTVGWLFYGLRNSTILVFATEELGGSGTFIGVAMLGTAVTQVISVRAFGRWGDVRGRRPAMITAGVLGGVAVALLCLPAGEAVFLASMALLGVAGGGLSATPAALLADISGSSPARNVAWFNMSSDVGAIIGPVAAGAVADALSFQAAFLITTLILAVVVVSSAVMRETLAAPSSARPPVTPSVKGTAMPGPAPVPIPETLPFWEGAANGELRVQRCASCERHYFYPRPFCPVCGSADVEWTTVSGAARLLSYVINYRPLPPFDPATPVVVALVELAEGPRLMTNIVGVPPEPEHLELDMPLQVCFVERGEHTLPVFAPAGEVAR</sequence>
<keyword evidence="3" id="KW-0813">Transport</keyword>
<evidence type="ECO:0000256" key="5">
    <source>
        <dbReference type="ARBA" id="ARBA00022692"/>
    </source>
</evidence>
<dbReference type="EMBL" id="FOHX01000007">
    <property type="protein sequence ID" value="SEU22528.1"/>
    <property type="molecule type" value="Genomic_DNA"/>
</dbReference>
<feature type="transmembrane region" description="Helical" evidence="8">
    <location>
        <begin position="76"/>
        <end position="95"/>
    </location>
</feature>
<feature type="transmembrane region" description="Helical" evidence="8">
    <location>
        <begin position="135"/>
        <end position="157"/>
    </location>
</feature>
<keyword evidence="7 8" id="KW-0472">Membrane</keyword>
<feature type="transmembrane region" description="Helical" evidence="8">
    <location>
        <begin position="368"/>
        <end position="388"/>
    </location>
</feature>
<gene>
    <name evidence="10" type="ORF">SAMN05421811_107502</name>
</gene>
<dbReference type="PROSITE" id="PS50850">
    <property type="entry name" value="MFS"/>
    <property type="match status" value="1"/>
</dbReference>
<dbReference type="STRING" id="568860.SAMN05421811_107502"/>
<dbReference type="Gene3D" id="1.20.1250.20">
    <property type="entry name" value="MFS general substrate transporter like domains"/>
    <property type="match status" value="1"/>
</dbReference>
<dbReference type="SUPFAM" id="SSF103473">
    <property type="entry name" value="MFS general substrate transporter"/>
    <property type="match status" value="1"/>
</dbReference>
<evidence type="ECO:0000259" key="9">
    <source>
        <dbReference type="PROSITE" id="PS50850"/>
    </source>
</evidence>
<dbReference type="GO" id="GO:0005886">
    <property type="term" value="C:plasma membrane"/>
    <property type="evidence" value="ECO:0007669"/>
    <property type="project" value="UniProtKB-SubCell"/>
</dbReference>
<keyword evidence="6 8" id="KW-1133">Transmembrane helix</keyword>
<dbReference type="InterPro" id="IPR012340">
    <property type="entry name" value="NA-bd_OB-fold"/>
</dbReference>
<evidence type="ECO:0000256" key="8">
    <source>
        <dbReference type="SAM" id="Phobius"/>
    </source>
</evidence>